<protein>
    <submittedName>
        <fullName evidence="1">Uncharacterized protein</fullName>
    </submittedName>
</protein>
<sequence>MRETPKPKRRYFHLQLGGRRLSRRSKAMQKLTIGLSV</sequence>
<organism evidence="1">
    <name type="scientific">Rhizophora mucronata</name>
    <name type="common">Asiatic mangrove</name>
    <dbReference type="NCBI Taxonomy" id="61149"/>
    <lineage>
        <taxon>Eukaryota</taxon>
        <taxon>Viridiplantae</taxon>
        <taxon>Streptophyta</taxon>
        <taxon>Embryophyta</taxon>
        <taxon>Tracheophyta</taxon>
        <taxon>Spermatophyta</taxon>
        <taxon>Magnoliopsida</taxon>
        <taxon>eudicotyledons</taxon>
        <taxon>Gunneridae</taxon>
        <taxon>Pentapetalae</taxon>
        <taxon>rosids</taxon>
        <taxon>fabids</taxon>
        <taxon>Malpighiales</taxon>
        <taxon>Rhizophoraceae</taxon>
        <taxon>Rhizophora</taxon>
    </lineage>
</organism>
<dbReference type="AlphaFoldDB" id="A0A2P2QUN6"/>
<evidence type="ECO:0000313" key="1">
    <source>
        <dbReference type="EMBL" id="MBX70658.1"/>
    </source>
</evidence>
<name>A0A2P2QUN6_RHIMU</name>
<accession>A0A2P2QUN6</accession>
<reference evidence="1" key="1">
    <citation type="submission" date="2018-02" db="EMBL/GenBank/DDBJ databases">
        <title>Rhizophora mucronata_Transcriptome.</title>
        <authorList>
            <person name="Meera S.P."/>
            <person name="Sreeshan A."/>
            <person name="Augustine A."/>
        </authorList>
    </citation>
    <scope>NUCLEOTIDE SEQUENCE</scope>
    <source>
        <tissue evidence="1">Leaf</tissue>
    </source>
</reference>
<proteinExistence type="predicted"/>
<dbReference type="EMBL" id="GGEC01090174">
    <property type="protein sequence ID" value="MBX70658.1"/>
    <property type="molecule type" value="Transcribed_RNA"/>
</dbReference>